<feature type="domain" description="SWIM-type" evidence="3">
    <location>
        <begin position="692"/>
        <end position="727"/>
    </location>
</feature>
<dbReference type="InterPro" id="IPR007527">
    <property type="entry name" value="Znf_SWIM"/>
</dbReference>
<dbReference type="Pfam" id="PF04434">
    <property type="entry name" value="SWIM"/>
    <property type="match status" value="1"/>
</dbReference>
<sequence>MTRNNGYKNRQIKSKGGGRTHKKPFEVRWATVTAEEARGDRVEISAARSATKIPWKSLDLTAGQHASLESMYESSSLGSPGTEIEDHTFSAVNDIQQNEAISRLTAHGLNETALEDVTCRWSVKWAATYGSGEHAGCRTLYQCDCGREHTQFGSKKRHTAYNFSGCLAHAEVTILVKSGRIQRIHGYFHHNDECKQAVISRMPPIPLHPSVYSVALKQLHEGASLTAIQARNRELFRAQAYPGQPSHEDFHSSQYRWIMKGYDTRALYRQYNRMIGVDTQKKPHINIDEWLDPKSSHYNPILAEAVFHYSARAALNQRFEVCVATQEMKEAAWKHGYQSQIMLDGTFGICDSKLLLFILMAVDEKGKGVPFAFLLFSAPSGNKQTSSGYDTEILTKLLQKWRADLEKLKGRSFEVLVAVTDTDLKERGALLVVFPGVLLLICKFHIRQSWRNYRNKVLKGQSPLLMQTKARLKRVEDELIQTTEFSKAKALLHKEREILTVMKVDSETTSAGERGLLHVEYLDSYWCSESLWQSWADFGRRMASLRLKCTFEGVLPTTNHLESFNGLLKRKHLQRWQRGGRRLRIDMLLQILVLKVLPSIFEQRHLEAMEDQRWIARIQALPGGDEIIKGRTSTVILGPVVAYLVADQQRDQAATLLLQQGCLSAPAQYPQGIYFNCYSSLRSQHEANPIMYQVQLFYWGSASCTCSDFVHRGGACKHIRAALLRMNFIRQSGSDFPLIQLPRSETEAQLRQLSCMETSRKVSMLDDAPIAQAAASITDLLNEVPEAYIEGDLDEFVSGSQELANIECEDDAESVATDAEDELDFTIIKSSKEALDAQSLARFTHEARTAAPKLGDLAAILPDHEVNMSYDQLNDLFTFRETLALLLHKVDRMLPSNHASKKSQPDLTLEDKENVPLVIGPSQRSRAVIVPERQALLPPSPEKSQKRKQSYSFH</sequence>
<dbReference type="Proteomes" id="UP000054279">
    <property type="component" value="Unassembled WGS sequence"/>
</dbReference>
<dbReference type="PROSITE" id="PS50966">
    <property type="entry name" value="ZF_SWIM"/>
    <property type="match status" value="1"/>
</dbReference>
<dbReference type="OrthoDB" id="2422225at2759"/>
<evidence type="ECO:0000313" key="4">
    <source>
        <dbReference type="EMBL" id="KIJ34487.1"/>
    </source>
</evidence>
<dbReference type="InterPro" id="IPR018289">
    <property type="entry name" value="MULE_transposase_dom"/>
</dbReference>
<feature type="compositionally biased region" description="Basic residues" evidence="2">
    <location>
        <begin position="945"/>
        <end position="954"/>
    </location>
</feature>
<gene>
    <name evidence="4" type="ORF">M422DRAFT_263455</name>
</gene>
<evidence type="ECO:0000256" key="2">
    <source>
        <dbReference type="SAM" id="MobiDB-lite"/>
    </source>
</evidence>
<dbReference type="GO" id="GO:0008270">
    <property type="term" value="F:zinc ion binding"/>
    <property type="evidence" value="ECO:0007669"/>
    <property type="project" value="UniProtKB-KW"/>
</dbReference>
<keyword evidence="1" id="KW-0862">Zinc</keyword>
<dbReference type="HOGENOM" id="CLU_007844_0_0_1"/>
<proteinExistence type="predicted"/>
<organism evidence="4 5">
    <name type="scientific">Sphaerobolus stellatus (strain SS14)</name>
    <dbReference type="NCBI Taxonomy" id="990650"/>
    <lineage>
        <taxon>Eukaryota</taxon>
        <taxon>Fungi</taxon>
        <taxon>Dikarya</taxon>
        <taxon>Basidiomycota</taxon>
        <taxon>Agaricomycotina</taxon>
        <taxon>Agaricomycetes</taxon>
        <taxon>Phallomycetidae</taxon>
        <taxon>Geastrales</taxon>
        <taxon>Sphaerobolaceae</taxon>
        <taxon>Sphaerobolus</taxon>
    </lineage>
</organism>
<reference evidence="4 5" key="1">
    <citation type="submission" date="2014-06" db="EMBL/GenBank/DDBJ databases">
        <title>Evolutionary Origins and Diversification of the Mycorrhizal Mutualists.</title>
        <authorList>
            <consortium name="DOE Joint Genome Institute"/>
            <consortium name="Mycorrhizal Genomics Consortium"/>
            <person name="Kohler A."/>
            <person name="Kuo A."/>
            <person name="Nagy L.G."/>
            <person name="Floudas D."/>
            <person name="Copeland A."/>
            <person name="Barry K.W."/>
            <person name="Cichocki N."/>
            <person name="Veneault-Fourrey C."/>
            <person name="LaButti K."/>
            <person name="Lindquist E.A."/>
            <person name="Lipzen A."/>
            <person name="Lundell T."/>
            <person name="Morin E."/>
            <person name="Murat C."/>
            <person name="Riley R."/>
            <person name="Ohm R."/>
            <person name="Sun H."/>
            <person name="Tunlid A."/>
            <person name="Henrissat B."/>
            <person name="Grigoriev I.V."/>
            <person name="Hibbett D.S."/>
            <person name="Martin F."/>
        </authorList>
    </citation>
    <scope>NUCLEOTIDE SEQUENCE [LARGE SCALE GENOMIC DNA]</scope>
    <source>
        <strain evidence="4 5">SS14</strain>
    </source>
</reference>
<evidence type="ECO:0000259" key="3">
    <source>
        <dbReference type="PROSITE" id="PS50966"/>
    </source>
</evidence>
<keyword evidence="5" id="KW-1185">Reference proteome</keyword>
<dbReference type="EMBL" id="KN837199">
    <property type="protein sequence ID" value="KIJ34487.1"/>
    <property type="molecule type" value="Genomic_DNA"/>
</dbReference>
<keyword evidence="1" id="KW-0863">Zinc-finger</keyword>
<protein>
    <recommendedName>
        <fullName evidence="3">SWIM-type domain-containing protein</fullName>
    </recommendedName>
</protein>
<dbReference type="AlphaFoldDB" id="A0A0C9UYY8"/>
<accession>A0A0C9UYY8</accession>
<evidence type="ECO:0000313" key="5">
    <source>
        <dbReference type="Proteomes" id="UP000054279"/>
    </source>
</evidence>
<feature type="compositionally biased region" description="Basic residues" evidence="2">
    <location>
        <begin position="10"/>
        <end position="22"/>
    </location>
</feature>
<feature type="region of interest" description="Disordered" evidence="2">
    <location>
        <begin position="1"/>
        <end position="25"/>
    </location>
</feature>
<name>A0A0C9UYY8_SPHS4</name>
<keyword evidence="1" id="KW-0479">Metal-binding</keyword>
<evidence type="ECO:0000256" key="1">
    <source>
        <dbReference type="PROSITE-ProRule" id="PRU00325"/>
    </source>
</evidence>
<feature type="region of interest" description="Disordered" evidence="2">
    <location>
        <begin position="932"/>
        <end position="954"/>
    </location>
</feature>
<dbReference type="Pfam" id="PF10551">
    <property type="entry name" value="MULE"/>
    <property type="match status" value="1"/>
</dbReference>